<dbReference type="Proteomes" id="UP000604046">
    <property type="component" value="Unassembled WGS sequence"/>
</dbReference>
<dbReference type="PANTHER" id="PTHR16052:SF0">
    <property type="entry name" value="TBCC DOMAIN-CONTAINING PROTEIN 1"/>
    <property type="match status" value="1"/>
</dbReference>
<organism evidence="4 5">
    <name type="scientific">Symbiodinium natans</name>
    <dbReference type="NCBI Taxonomy" id="878477"/>
    <lineage>
        <taxon>Eukaryota</taxon>
        <taxon>Sar</taxon>
        <taxon>Alveolata</taxon>
        <taxon>Dinophyceae</taxon>
        <taxon>Suessiales</taxon>
        <taxon>Symbiodiniaceae</taxon>
        <taxon>Symbiodinium</taxon>
    </lineage>
</organism>
<comment type="similarity">
    <text evidence="1">Belongs to the TBCC family.</text>
</comment>
<dbReference type="InterPro" id="IPR039589">
    <property type="entry name" value="TBCC1"/>
</dbReference>
<dbReference type="EMBL" id="CAJNDS010002244">
    <property type="protein sequence ID" value="CAE7390065.1"/>
    <property type="molecule type" value="Genomic_DNA"/>
</dbReference>
<dbReference type="CDD" id="cd00063">
    <property type="entry name" value="FN3"/>
    <property type="match status" value="1"/>
</dbReference>
<dbReference type="InterPro" id="IPR012945">
    <property type="entry name" value="Tubulin-bd_cofactor_C_dom"/>
</dbReference>
<dbReference type="PROSITE" id="PS51329">
    <property type="entry name" value="C_CAP_COFACTOR_C"/>
    <property type="match status" value="1"/>
</dbReference>
<protein>
    <submittedName>
        <fullName evidence="4">TBCCD1 protein</fullName>
    </submittedName>
</protein>
<dbReference type="InterPro" id="IPR017901">
    <property type="entry name" value="C-CAP_CF_C-like"/>
</dbReference>
<dbReference type="SUPFAM" id="SSF49265">
    <property type="entry name" value="Fibronectin type III"/>
    <property type="match status" value="1"/>
</dbReference>
<reference evidence="4" key="1">
    <citation type="submission" date="2021-02" db="EMBL/GenBank/DDBJ databases">
        <authorList>
            <person name="Dougan E. K."/>
            <person name="Rhodes N."/>
            <person name="Thang M."/>
            <person name="Chan C."/>
        </authorList>
    </citation>
    <scope>NUCLEOTIDE SEQUENCE</scope>
</reference>
<dbReference type="InterPro" id="IPR013783">
    <property type="entry name" value="Ig-like_fold"/>
</dbReference>
<dbReference type="InterPro" id="IPR016098">
    <property type="entry name" value="CAP/MinC_C"/>
</dbReference>
<dbReference type="InterPro" id="IPR003961">
    <property type="entry name" value="FN3_dom"/>
</dbReference>
<dbReference type="Pfam" id="PF00041">
    <property type="entry name" value="fn3"/>
    <property type="match status" value="1"/>
</dbReference>
<dbReference type="SUPFAM" id="SSF69340">
    <property type="entry name" value="C-terminal domain of adenylylcyclase associated protein"/>
    <property type="match status" value="1"/>
</dbReference>
<sequence>MPSALAFEGDVIVRFETRAEARETYFQRIEYLNITDCKDSTIYVTARLRYCLISGCEGTTMILGGVSTICTTHNCEKVNVHVAAHCYKMENCVDTSAYVYCHIPPIITGDTRGIQLAPYNVLHSHMASVLHGSQMTLEKDYVDIWAHPICCTSLALHTQPGTAGMVETLSSRAGTPLEPRNTTYHFVHPSKFFPVVVPESHGRSAPPQLLLPEVYDKAMKEQQDEVRRLMGQLRCLPSELAQKKAQESIHSHFKVATHKGIFNCRGPRIYTRAMRTKVKSADVVALPHETLVEALVPGVWGPLIDQFFQVRAHSTAGVGPWSASSDAMQVEPERPSKPDAPYKFELLPRAIVVFWRPSDSLGSDITGFGLRYAESRDMSRGCEVSGIKGTNTSFAVTNLQPSKSYYFQVRCINAIGVSDWSDPSSPVKVKQDSWRWPDEFPLLDGACADSEQAIQRTRPCSMAGVRRGG</sequence>
<accession>A0A812QKA8</accession>
<feature type="domain" description="Fibronectin type-III" evidence="2">
    <location>
        <begin position="337"/>
        <end position="432"/>
    </location>
</feature>
<keyword evidence="5" id="KW-1185">Reference proteome</keyword>
<comment type="caution">
    <text evidence="4">The sequence shown here is derived from an EMBL/GenBank/DDBJ whole genome shotgun (WGS) entry which is preliminary data.</text>
</comment>
<evidence type="ECO:0000259" key="3">
    <source>
        <dbReference type="PROSITE" id="PS51329"/>
    </source>
</evidence>
<evidence type="ECO:0000313" key="4">
    <source>
        <dbReference type="EMBL" id="CAE7390065.1"/>
    </source>
</evidence>
<gene>
    <name evidence="4" type="primary">TBCCD1</name>
    <name evidence="4" type="ORF">SNAT2548_LOCUS21261</name>
</gene>
<dbReference type="Gene3D" id="2.60.40.10">
    <property type="entry name" value="Immunoglobulins"/>
    <property type="match status" value="1"/>
</dbReference>
<dbReference type="PANTHER" id="PTHR16052">
    <property type="entry name" value="TBCC DOMAIN-CONTAINING PROTEIN 1"/>
    <property type="match status" value="1"/>
</dbReference>
<dbReference type="InterPro" id="IPR036223">
    <property type="entry name" value="CAP_C_sf"/>
</dbReference>
<dbReference type="PROSITE" id="PS50853">
    <property type="entry name" value="FN3"/>
    <property type="match status" value="1"/>
</dbReference>
<dbReference type="InterPro" id="IPR036116">
    <property type="entry name" value="FN3_sf"/>
</dbReference>
<dbReference type="SMART" id="SM00060">
    <property type="entry name" value="FN3"/>
    <property type="match status" value="1"/>
</dbReference>
<evidence type="ECO:0000256" key="1">
    <source>
        <dbReference type="ARBA" id="ARBA00008848"/>
    </source>
</evidence>
<name>A0A812QKA8_9DINO</name>
<proteinExistence type="inferred from homology"/>
<evidence type="ECO:0000259" key="2">
    <source>
        <dbReference type="PROSITE" id="PS50853"/>
    </source>
</evidence>
<evidence type="ECO:0000313" key="5">
    <source>
        <dbReference type="Proteomes" id="UP000604046"/>
    </source>
</evidence>
<dbReference type="OrthoDB" id="427777at2759"/>
<feature type="domain" description="C-CAP/cofactor C-like" evidence="3">
    <location>
        <begin position="2"/>
        <end position="149"/>
    </location>
</feature>
<dbReference type="Gene3D" id="2.160.20.70">
    <property type="match status" value="1"/>
</dbReference>
<dbReference type="AlphaFoldDB" id="A0A812QKA8"/>
<dbReference type="Pfam" id="PF07986">
    <property type="entry name" value="TBCC"/>
    <property type="match status" value="1"/>
</dbReference>